<protein>
    <submittedName>
        <fullName evidence="1">Uncharacterized protein</fullName>
    </submittedName>
</protein>
<dbReference type="EMBL" id="WMJZ01000008">
    <property type="protein sequence ID" value="MTH46175.1"/>
    <property type="molecule type" value="Genomic_DNA"/>
</dbReference>
<dbReference type="AlphaFoldDB" id="A0A6L6IJ65"/>
<name>A0A6L6IJ65_9ENTR</name>
<dbReference type="Proteomes" id="UP000477739">
    <property type="component" value="Unassembled WGS sequence"/>
</dbReference>
<sequence length="159" mass="17660">MKWQPVKKINALIFLCILLTVAVAFGKGSLSGGARSASLPLADMEGTFQLGFYDLMSQTKEIYNAQMKATKGSILATLTNPDDNRFVLKEKFTPTAEKKGRLYFNLMPIYHTTTHEGLMIDGLVDMLMHANFWMAPLTLDGQRLVVGQSGMIVLYPLQP</sequence>
<reference evidence="1 2" key="1">
    <citation type="submission" date="2019-11" db="EMBL/GenBank/DDBJ databases">
        <title>Escherichia alba sp. nov. isolated from the gut of plastic-eating superworms Zophobas atratus.</title>
        <authorList>
            <person name="Yang Y."/>
        </authorList>
    </citation>
    <scope>NUCLEOTIDE SEQUENCE [LARGE SCALE GENOMIC DNA]</scope>
    <source>
        <strain evidence="2">BIT-B35</strain>
    </source>
</reference>
<dbReference type="OrthoDB" id="6518708at2"/>
<evidence type="ECO:0000313" key="1">
    <source>
        <dbReference type="EMBL" id="MTH46175.1"/>
    </source>
</evidence>
<organism evidence="1 2">
    <name type="scientific">Intestinirhabdus alba</name>
    <dbReference type="NCBI Taxonomy" id="2899544"/>
    <lineage>
        <taxon>Bacteria</taxon>
        <taxon>Pseudomonadati</taxon>
        <taxon>Pseudomonadota</taxon>
        <taxon>Gammaproteobacteria</taxon>
        <taxon>Enterobacterales</taxon>
        <taxon>Enterobacteriaceae</taxon>
        <taxon>Intestinirhabdus</taxon>
    </lineage>
</organism>
<dbReference type="RefSeq" id="WP_155107809.1">
    <property type="nucleotide sequence ID" value="NZ_WMJZ01000008.1"/>
</dbReference>
<accession>A0A6L6IJ65</accession>
<comment type="caution">
    <text evidence="1">The sequence shown here is derived from an EMBL/GenBank/DDBJ whole genome shotgun (WGS) entry which is preliminary data.</text>
</comment>
<evidence type="ECO:0000313" key="2">
    <source>
        <dbReference type="Proteomes" id="UP000477739"/>
    </source>
</evidence>
<keyword evidence="2" id="KW-1185">Reference proteome</keyword>
<gene>
    <name evidence="1" type="ORF">GJV78_07905</name>
</gene>
<proteinExistence type="predicted"/>